<dbReference type="EMBL" id="CP007145">
    <property type="protein sequence ID" value="AHJ98890.1"/>
    <property type="molecule type" value="Genomic_DNA"/>
</dbReference>
<dbReference type="AlphaFoldDB" id="W8FB20"/>
<dbReference type="RefSeq" id="WP_044003000.1">
    <property type="nucleotide sequence ID" value="NZ_CP007145.1"/>
</dbReference>
<accession>W8FB20</accession>
<reference evidence="1 2" key="1">
    <citation type="submission" date="2014-01" db="EMBL/GenBank/DDBJ databases">
        <title>Complete genome sequence of ionizing-radiation resistance bacterium Hymenobacter swuensis DY53.</title>
        <authorList>
            <person name="Jung J.-H."/>
            <person name="Jeong S.-W."/>
            <person name="Joe M.-H."/>
            <person name="Cho y.-j."/>
            <person name="Kim M.-K."/>
            <person name="Lim S.-Y."/>
        </authorList>
    </citation>
    <scope>NUCLEOTIDE SEQUENCE [LARGE SCALE GENOMIC DNA]</scope>
    <source>
        <strain evidence="1 2">DY53</strain>
    </source>
</reference>
<gene>
    <name evidence="1" type="ORF">Hsw_3295</name>
</gene>
<evidence type="ECO:0000313" key="2">
    <source>
        <dbReference type="Proteomes" id="UP000019423"/>
    </source>
</evidence>
<proteinExistence type="predicted"/>
<organism evidence="1 2">
    <name type="scientific">Hymenobacter swuensis DY53</name>
    <dbReference type="NCBI Taxonomy" id="1227739"/>
    <lineage>
        <taxon>Bacteria</taxon>
        <taxon>Pseudomonadati</taxon>
        <taxon>Bacteroidota</taxon>
        <taxon>Cytophagia</taxon>
        <taxon>Cytophagales</taxon>
        <taxon>Hymenobacteraceae</taxon>
        <taxon>Hymenobacter</taxon>
    </lineage>
</organism>
<dbReference type="Proteomes" id="UP000019423">
    <property type="component" value="Chromosome"/>
</dbReference>
<dbReference type="KEGG" id="hsw:Hsw_3295"/>
<dbReference type="STRING" id="1227739.Hsw_3295"/>
<dbReference type="PATRIC" id="fig|1227739.3.peg.3461"/>
<name>W8FB20_9BACT</name>
<keyword evidence="2" id="KW-1185">Reference proteome</keyword>
<sequence length="61" mass="7220">MSNSSSSAWPTHQKLPFDPLCGFPRAHEHLAVDTYSRRYRIQPQKFIRKMREMEIDACQLI</sequence>
<protein>
    <submittedName>
        <fullName evidence="1">Uncharacterized protein</fullName>
    </submittedName>
</protein>
<evidence type="ECO:0000313" key="1">
    <source>
        <dbReference type="EMBL" id="AHJ98890.1"/>
    </source>
</evidence>
<dbReference type="HOGENOM" id="CLU_2916321_0_0_10"/>